<feature type="region of interest" description="Disordered" evidence="1">
    <location>
        <begin position="128"/>
        <end position="173"/>
    </location>
</feature>
<dbReference type="RefSeq" id="XP_053070213.1">
    <property type="nucleotide sequence ID" value="XM_053214238.1"/>
</dbReference>
<reference evidence="3" key="1">
    <citation type="submission" date="2025-08" db="UniProtKB">
        <authorList>
            <consortium name="RefSeq"/>
        </authorList>
    </citation>
    <scope>IDENTIFICATION</scope>
    <source>
        <tissue evidence="3">Blood</tissue>
    </source>
</reference>
<gene>
    <name evidence="3" type="primary">LOC113600919</name>
</gene>
<sequence length="389" mass="42316">MRALRRLRPLTASVALQGDGSIEDSTENFGDSPLLCPPPRPPPPTRCGTGEVGREVALGEALIHSPGGWLRARASRARRPPEGRKSRQQIPGSGRGVPQLLADGPPELRWEGLPFAGHFRSVLITTSERARHRHSRVARNSDSRRPETPGAGLPLGSRDPPRARHGSAAVPRWGLLRARGPRCAARPEPSKVNLCAPSTPLLLSHFPSLPPLGSALRRSPPSPSLLLSPGLSSAPLLPPASFSSPPSSPPSPEPDGLAPYSRSSHPLFSFTRRSGAVPYPYFLTVSIFSVSEATTITTTVTQILNYATAGAIITHQSFPELKSLDVSYSVWLTFFWSWIRVFSGFMLISPHFINEMIIWLQPAIKLSDLKSEGTPGWLSRLRVRLQLRS</sequence>
<proteinExistence type="predicted"/>
<feature type="region of interest" description="Disordered" evidence="1">
    <location>
        <begin position="238"/>
        <end position="258"/>
    </location>
</feature>
<name>A0ABM3PEV5_ACIJB</name>
<dbReference type="GeneID" id="113600919"/>
<feature type="compositionally biased region" description="Pro residues" evidence="1">
    <location>
        <begin position="35"/>
        <end position="45"/>
    </location>
</feature>
<accession>A0ABM3PEV5</accession>
<evidence type="ECO:0000313" key="3">
    <source>
        <dbReference type="RefSeq" id="XP_053070213.1"/>
    </source>
</evidence>
<dbReference type="Proteomes" id="UP001652583">
    <property type="component" value="Chromosome A1"/>
</dbReference>
<feature type="region of interest" description="Disordered" evidence="1">
    <location>
        <begin position="67"/>
        <end position="105"/>
    </location>
</feature>
<feature type="region of interest" description="Disordered" evidence="1">
    <location>
        <begin position="16"/>
        <end position="48"/>
    </location>
</feature>
<evidence type="ECO:0000313" key="2">
    <source>
        <dbReference type="Proteomes" id="UP001652583"/>
    </source>
</evidence>
<organism evidence="2 3">
    <name type="scientific">Acinonyx jubatus</name>
    <name type="common">Cheetah</name>
    <dbReference type="NCBI Taxonomy" id="32536"/>
    <lineage>
        <taxon>Eukaryota</taxon>
        <taxon>Metazoa</taxon>
        <taxon>Chordata</taxon>
        <taxon>Craniata</taxon>
        <taxon>Vertebrata</taxon>
        <taxon>Euteleostomi</taxon>
        <taxon>Mammalia</taxon>
        <taxon>Eutheria</taxon>
        <taxon>Laurasiatheria</taxon>
        <taxon>Carnivora</taxon>
        <taxon>Feliformia</taxon>
        <taxon>Felidae</taxon>
        <taxon>Felinae</taxon>
        <taxon>Acinonyx</taxon>
    </lineage>
</organism>
<evidence type="ECO:0000256" key="1">
    <source>
        <dbReference type="SAM" id="MobiDB-lite"/>
    </source>
</evidence>
<keyword evidence="2" id="KW-1185">Reference proteome</keyword>
<protein>
    <submittedName>
        <fullName evidence="3">WAS/WASL-interacting protein family member 3-like isoform X1</fullName>
    </submittedName>
</protein>